<keyword evidence="1" id="KW-1133">Transmembrane helix</keyword>
<name>V6LB72_9EUKA</name>
<reference evidence="3" key="2">
    <citation type="submission" date="2020-12" db="EMBL/GenBank/DDBJ databases">
        <title>New Spironucleus salmonicida genome in near-complete chromosomes.</title>
        <authorList>
            <person name="Xu F."/>
            <person name="Kurt Z."/>
            <person name="Jimenez-Gonzalez A."/>
            <person name="Astvaldsson A."/>
            <person name="Andersson J.O."/>
            <person name="Svard S.G."/>
        </authorList>
    </citation>
    <scope>NUCLEOTIDE SEQUENCE</scope>
    <source>
        <strain evidence="3">ATCC 50377</strain>
    </source>
</reference>
<evidence type="ECO:0000313" key="4">
    <source>
        <dbReference type="Proteomes" id="UP000018208"/>
    </source>
</evidence>
<proteinExistence type="predicted"/>
<dbReference type="EMBL" id="KI546168">
    <property type="protein sequence ID" value="EST41680.1"/>
    <property type="molecule type" value="Genomic_DNA"/>
</dbReference>
<reference evidence="2 3" key="1">
    <citation type="journal article" date="2014" name="PLoS Genet.">
        <title>The Genome of Spironucleus salmonicida Highlights a Fish Pathogen Adapted to Fluctuating Environments.</title>
        <authorList>
            <person name="Xu F."/>
            <person name="Jerlstrom-Hultqvist J."/>
            <person name="Einarsson E."/>
            <person name="Astvaldsson A."/>
            <person name="Svard S.G."/>
            <person name="Andersson J.O."/>
        </authorList>
    </citation>
    <scope>NUCLEOTIDE SEQUENCE</scope>
    <source>
        <strain evidence="3">ATCC 50377</strain>
    </source>
</reference>
<evidence type="ECO:0008006" key="5">
    <source>
        <dbReference type="Google" id="ProtNLM"/>
    </source>
</evidence>
<evidence type="ECO:0000313" key="3">
    <source>
        <dbReference type="EMBL" id="KAH0575511.1"/>
    </source>
</evidence>
<gene>
    <name evidence="2" type="ORF">SS50377_18767</name>
    <name evidence="3" type="ORF">SS50377_23145</name>
</gene>
<keyword evidence="1" id="KW-0472">Membrane</keyword>
<dbReference type="Proteomes" id="UP000018208">
    <property type="component" value="Unassembled WGS sequence"/>
</dbReference>
<protein>
    <recommendedName>
        <fullName evidence="5">Transmembrane protein</fullName>
    </recommendedName>
</protein>
<sequence>MLALVISVAATAIIDQSQGPSPIVSFTFADPKIKCTDFQLVDNCEIINTTLRYYPKGKNGLMISNIPINYKEFFTVMSGFTADVLPQQLLETAIPFVTSRIQNIPQNYVCNQVLQNIEFMLFGIPFVNQMIQGQPNYNQALLTSGNDILGTNYANQIINFTIGDIIYSSDILLSCTDCVNTIKLSGTRVIFDGLQSANIELQSLQLGQTSFTTIGQAIPSSMHTGGQFAFFNVSIPVLPANSFLRLKVVYNDVCFNQGVNNIFFQNLAFSIAVQLPITFDQANNRHIAQVNDLELQNCLTTAGNILDLVVPEVGFSIDGYIFAANILTFNNKPGGFYKIKVQNYTLTDFTYQCTNLQKLIVFIDKTNSIFQLQPGIVITCGITVDSFPFQFVNVPQICQSLIGPTIEGEKINLTWDSCLNYQQSIETQFSPHTLSFTAIPAISAAGIPLPTTQIINLLFTYTNIQIQTVQLINAVHGKLLCQIVGSASPTFAQYTCDLQNGKVGIYDISVSYQTVCTTVITQILSQISFTLNIILDIILTTWVSTDRLNNQVPSGLNINYNIIPSGALLQASVDNCYEFTSTTIKFTNINMGPNPDPSQCLINIFYLGSQDQYRVMVLPIKNLFIAASCNFANSEYDIHNLVQLIAQSTYSIQCLDVNNVQIPANLISVNSQPAYAFQPILNSPVMITYCLISGECDTKTSAINIVELVLPTTQTQFLALPSQQKRIVIQKLSRQAFIQGNQPIVNLIFNTFINCTVRCYSNYLDIPITNVSSQLAITYRINTSIDNLKKELNNNIIESWMQFYRIIPQILTQAIFAHKNNAQSFSDTEIQAIYNAIPINQNGFNFQNSFISPNQSIQISNFFFTNVQLSYSFGTVSVTIFSSSRSTASQKFPISVDGQSLKFLISSQNYVFVQAVSTTEVIFQQTTGSCGAVNSQNSFSFTLLGQVPAANSCTQKNLPTQIVCTCQTQLQGTLITLHQPAESQFTPAEIFGISLGSVLLITIVVATAVMLALKFTGRL</sequence>
<dbReference type="VEuPathDB" id="GiardiaDB:SS50377_23145"/>
<dbReference type="EMBL" id="AUWU02000003">
    <property type="protein sequence ID" value="KAH0575511.1"/>
    <property type="molecule type" value="Genomic_DNA"/>
</dbReference>
<organism evidence="2">
    <name type="scientific">Spironucleus salmonicida</name>
    <dbReference type="NCBI Taxonomy" id="348837"/>
    <lineage>
        <taxon>Eukaryota</taxon>
        <taxon>Metamonada</taxon>
        <taxon>Diplomonadida</taxon>
        <taxon>Hexamitidae</taxon>
        <taxon>Hexamitinae</taxon>
        <taxon>Spironucleus</taxon>
    </lineage>
</organism>
<keyword evidence="4" id="KW-1185">Reference proteome</keyword>
<keyword evidence="1" id="KW-0812">Transmembrane</keyword>
<feature type="transmembrane region" description="Helical" evidence="1">
    <location>
        <begin position="990"/>
        <end position="1013"/>
    </location>
</feature>
<evidence type="ECO:0000313" key="2">
    <source>
        <dbReference type="EMBL" id="EST41680.1"/>
    </source>
</evidence>
<accession>V6LB72</accession>
<evidence type="ECO:0000256" key="1">
    <source>
        <dbReference type="SAM" id="Phobius"/>
    </source>
</evidence>
<dbReference type="AlphaFoldDB" id="V6LB72"/>